<feature type="transmembrane region" description="Helical" evidence="1">
    <location>
        <begin position="12"/>
        <end position="29"/>
    </location>
</feature>
<dbReference type="EMBL" id="LQYI01000040">
    <property type="protein sequence ID" value="KYC69974.1"/>
    <property type="molecule type" value="Genomic_DNA"/>
</dbReference>
<gene>
    <name evidence="3" type="ORF">B4099_1331</name>
    <name evidence="2" type="ORF">SB48_HM08orf06401</name>
</gene>
<accession>A0A0C5CDF2</accession>
<keyword evidence="1" id="KW-1133">Transmembrane helix</keyword>
<dbReference type="Proteomes" id="UP000075304">
    <property type="component" value="Unassembled WGS sequence"/>
</dbReference>
<dbReference type="PATRIC" id="fig|1398.18.peg.4023"/>
<reference evidence="2" key="1">
    <citation type="submission" date="2015-01" db="EMBL/GenBank/DDBJ databases">
        <title>Comparative genome analysis of Bacillus coagulans HM-08, Clostridium butyricum HM-68, Bacillus subtilis HM-66 and Bacillus licheniformis BL-09.</title>
        <authorList>
            <person name="Zhang H."/>
        </authorList>
    </citation>
    <scope>NUCLEOTIDE SEQUENCE [LARGE SCALE GENOMIC DNA]</scope>
    <source>
        <strain evidence="2">HM-08</strain>
    </source>
</reference>
<reference evidence="3 5" key="3">
    <citation type="submission" date="2016-01" db="EMBL/GenBank/DDBJ databases">
        <title>Genome Sequences of Twelve Sporeforming Bacillus Species Isolated from Foods.</title>
        <authorList>
            <person name="Berendsen E.M."/>
            <person name="Wells-Bennik M.H."/>
            <person name="Krawcyk A.O."/>
            <person name="De Jong A."/>
            <person name="Holsappel S."/>
            <person name="Eijlander R.T."/>
            <person name="Kuipers O.P."/>
        </authorList>
    </citation>
    <scope>NUCLEOTIDE SEQUENCE [LARGE SCALE GENOMIC DNA]</scope>
    <source>
        <strain evidence="3 5">B4099</strain>
    </source>
</reference>
<proteinExistence type="predicted"/>
<reference evidence="4" key="2">
    <citation type="submission" date="2015-01" db="EMBL/GenBank/DDBJ databases">
        <title>Comparative genome analysis of Bacillus coagulans HM-08, Clostridium butyricum HM-68, Bacillus subtilis HM-66 and Bacillus paralicheniformis BL-09.</title>
        <authorList>
            <person name="Zhang H."/>
        </authorList>
    </citation>
    <scope>NUCLEOTIDE SEQUENCE [LARGE SCALE GENOMIC DNA]</scope>
    <source>
        <strain evidence="4">HM-08</strain>
    </source>
</reference>
<keyword evidence="1" id="KW-0472">Membrane</keyword>
<evidence type="ECO:0000313" key="3">
    <source>
        <dbReference type="EMBL" id="KYC69974.1"/>
    </source>
</evidence>
<evidence type="ECO:0000313" key="4">
    <source>
        <dbReference type="Proteomes" id="UP000032024"/>
    </source>
</evidence>
<protein>
    <submittedName>
        <fullName evidence="3">Uncharacterized protein</fullName>
    </submittedName>
</protein>
<keyword evidence="4" id="KW-1185">Reference proteome</keyword>
<name>A0A0C5CDF2_HEYCO</name>
<evidence type="ECO:0000313" key="2">
    <source>
        <dbReference type="EMBL" id="AJO24851.1"/>
    </source>
</evidence>
<sequence>MQQNAGNMQNPVFIRNFLCYGMDVVIYFNQMRMIDKWR</sequence>
<evidence type="ECO:0000313" key="5">
    <source>
        <dbReference type="Proteomes" id="UP000075304"/>
    </source>
</evidence>
<evidence type="ECO:0000256" key="1">
    <source>
        <dbReference type="SAM" id="Phobius"/>
    </source>
</evidence>
<organism evidence="3 5">
    <name type="scientific">Heyndrickxia coagulans</name>
    <name type="common">Weizmannia coagulans</name>
    <dbReference type="NCBI Taxonomy" id="1398"/>
    <lineage>
        <taxon>Bacteria</taxon>
        <taxon>Bacillati</taxon>
        <taxon>Bacillota</taxon>
        <taxon>Bacilli</taxon>
        <taxon>Bacillales</taxon>
        <taxon>Bacillaceae</taxon>
        <taxon>Heyndrickxia</taxon>
    </lineage>
</organism>
<dbReference type="EMBL" id="CP010525">
    <property type="protein sequence ID" value="AJO24851.1"/>
    <property type="molecule type" value="Genomic_DNA"/>
</dbReference>
<dbReference type="Proteomes" id="UP000032024">
    <property type="component" value="Chromosome"/>
</dbReference>
<keyword evidence="1" id="KW-0812">Transmembrane</keyword>
<dbReference type="AlphaFoldDB" id="A0A0C5CDF2"/>